<dbReference type="PANTHER" id="PTHR46847:SF1">
    <property type="entry name" value="D-ALLOSE-BINDING PERIPLASMIC PROTEIN-RELATED"/>
    <property type="match status" value="1"/>
</dbReference>
<dbReference type="GO" id="GO:0030246">
    <property type="term" value="F:carbohydrate binding"/>
    <property type="evidence" value="ECO:0007669"/>
    <property type="project" value="UniProtKB-ARBA"/>
</dbReference>
<dbReference type="Proteomes" id="UP000481417">
    <property type="component" value="Unassembled WGS sequence"/>
</dbReference>
<comment type="similarity">
    <text evidence="2">Belongs to the bacterial solute-binding protein 2 family.</text>
</comment>
<evidence type="ECO:0000256" key="1">
    <source>
        <dbReference type="ARBA" id="ARBA00004196"/>
    </source>
</evidence>
<keyword evidence="7" id="KW-1185">Reference proteome</keyword>
<evidence type="ECO:0000259" key="5">
    <source>
        <dbReference type="Pfam" id="PF13407"/>
    </source>
</evidence>
<dbReference type="EMBL" id="WMBT01000025">
    <property type="protein sequence ID" value="MTE02039.1"/>
    <property type="molecule type" value="Genomic_DNA"/>
</dbReference>
<feature type="domain" description="Periplasmic binding protein" evidence="5">
    <location>
        <begin position="38"/>
        <end position="292"/>
    </location>
</feature>
<sequence length="321" mass="33489">MMKSRTLLACLLGTCLIVLAPLPTMAQDVKIGVSFDKVEPFREAQKAGLDAAIAAAGASQSFANADKDAQRQASQVDSLISEGVGAIIAIPWDIEAAVTIAQVAEASGIPFITMDQAPADLEAVTYHVGGDPCADGRAAGEFFVKVADGQPFKLLEIQGSLSNDNGIRRSSCLNEALASAGNVSVVAQVPTDWNTERAMIATQNTLQEHPDLNGIYVPFNDGLNGVFSALEARGRLKPVGEDGHVTIVSIDGLPIGCKAVQDGFLDLDIATPIPAMSTKAVEAALKASAGEELQAKAEFLPGVPYGKADLEAKADELWGCK</sequence>
<comment type="subcellular location">
    <subcellularLocation>
        <location evidence="1">Cell envelope</location>
    </subcellularLocation>
</comment>
<proteinExistence type="inferred from homology"/>
<dbReference type="InterPro" id="IPR025997">
    <property type="entry name" value="SBP_2_dom"/>
</dbReference>
<reference evidence="6 7" key="1">
    <citation type="submission" date="2019-11" db="EMBL/GenBank/DDBJ databases">
        <authorList>
            <person name="Lang L."/>
        </authorList>
    </citation>
    <scope>NUCLEOTIDE SEQUENCE [LARGE SCALE GENOMIC DNA]</scope>
    <source>
        <strain evidence="6 7">YIM 132242</strain>
    </source>
</reference>
<comment type="caution">
    <text evidence="6">The sequence shown here is derived from an EMBL/GenBank/DDBJ whole genome shotgun (WGS) entry which is preliminary data.</text>
</comment>
<evidence type="ECO:0000256" key="3">
    <source>
        <dbReference type="ARBA" id="ARBA00022729"/>
    </source>
</evidence>
<evidence type="ECO:0000313" key="7">
    <source>
        <dbReference type="Proteomes" id="UP000481417"/>
    </source>
</evidence>
<evidence type="ECO:0000256" key="2">
    <source>
        <dbReference type="ARBA" id="ARBA00007639"/>
    </source>
</evidence>
<accession>A0A6L6HUE7</accession>
<evidence type="ECO:0000256" key="4">
    <source>
        <dbReference type="SAM" id="SignalP"/>
    </source>
</evidence>
<dbReference type="InterPro" id="IPR028082">
    <property type="entry name" value="Peripla_BP_I"/>
</dbReference>
<dbReference type="Pfam" id="PF13407">
    <property type="entry name" value="Peripla_BP_4"/>
    <property type="match status" value="1"/>
</dbReference>
<feature type="chain" id="PRO_5027108494" evidence="4">
    <location>
        <begin position="27"/>
        <end position="321"/>
    </location>
</feature>
<feature type="signal peptide" evidence="4">
    <location>
        <begin position="1"/>
        <end position="26"/>
    </location>
</feature>
<dbReference type="AlphaFoldDB" id="A0A6L6HUE7"/>
<dbReference type="CDD" id="cd01536">
    <property type="entry name" value="PBP1_ABC_sugar_binding-like"/>
    <property type="match status" value="1"/>
</dbReference>
<dbReference type="GO" id="GO:0030313">
    <property type="term" value="C:cell envelope"/>
    <property type="evidence" value="ECO:0007669"/>
    <property type="project" value="UniProtKB-SubCell"/>
</dbReference>
<keyword evidence="3 4" id="KW-0732">Signal</keyword>
<dbReference type="RefSeq" id="WP_154766108.1">
    <property type="nucleotide sequence ID" value="NZ_WMBT01000025.1"/>
</dbReference>
<gene>
    <name evidence="6" type="ORF">GIY56_17255</name>
</gene>
<evidence type="ECO:0000313" key="6">
    <source>
        <dbReference type="EMBL" id="MTE02039.1"/>
    </source>
</evidence>
<protein>
    <submittedName>
        <fullName evidence="6">Substrate-binding domain-containing protein</fullName>
    </submittedName>
</protein>
<name>A0A6L6HUE7_9RHOB</name>
<dbReference type="Gene3D" id="3.40.50.2300">
    <property type="match status" value="2"/>
</dbReference>
<dbReference type="SUPFAM" id="SSF53822">
    <property type="entry name" value="Periplasmic binding protein-like I"/>
    <property type="match status" value="1"/>
</dbReference>
<organism evidence="6 7">
    <name type="scientific">Paracoccus lichenicola</name>
    <dbReference type="NCBI Taxonomy" id="2665644"/>
    <lineage>
        <taxon>Bacteria</taxon>
        <taxon>Pseudomonadati</taxon>
        <taxon>Pseudomonadota</taxon>
        <taxon>Alphaproteobacteria</taxon>
        <taxon>Rhodobacterales</taxon>
        <taxon>Paracoccaceae</taxon>
        <taxon>Paracoccus</taxon>
    </lineage>
</organism>
<dbReference type="PANTHER" id="PTHR46847">
    <property type="entry name" value="D-ALLOSE-BINDING PERIPLASMIC PROTEIN-RELATED"/>
    <property type="match status" value="1"/>
</dbReference>